<organism evidence="2">
    <name type="scientific">Spongospora subterranea</name>
    <dbReference type="NCBI Taxonomy" id="70186"/>
    <lineage>
        <taxon>Eukaryota</taxon>
        <taxon>Sar</taxon>
        <taxon>Rhizaria</taxon>
        <taxon>Endomyxa</taxon>
        <taxon>Phytomyxea</taxon>
        <taxon>Plasmodiophorida</taxon>
        <taxon>Plasmodiophoridae</taxon>
        <taxon>Spongospora</taxon>
    </lineage>
</organism>
<dbReference type="AlphaFoldDB" id="A0A0H5R3U2"/>
<reference evidence="2" key="1">
    <citation type="submission" date="2015-04" db="EMBL/GenBank/DDBJ databases">
        <title>The genome sequence of the plant pathogenic Rhizarian Plasmodiophora brassicae reveals insights in its biotrophic life cycle and the origin of chitin synthesis.</title>
        <authorList>
            <person name="Schwelm A."/>
            <person name="Fogelqvist J."/>
            <person name="Knaust A."/>
            <person name="Julke S."/>
            <person name="Lilja T."/>
            <person name="Dhandapani V."/>
            <person name="Bonilla-Rosso G."/>
            <person name="Karlsson M."/>
            <person name="Shevchenko A."/>
            <person name="Choi S.R."/>
            <person name="Kim H.G."/>
            <person name="Park J.Y."/>
            <person name="Lim Y.P."/>
            <person name="Ludwig-Muller J."/>
            <person name="Dixelius C."/>
        </authorList>
    </citation>
    <scope>NUCLEOTIDE SEQUENCE</scope>
    <source>
        <tissue evidence="2">Potato root galls</tissue>
    </source>
</reference>
<dbReference type="EMBL" id="HACM01008085">
    <property type="protein sequence ID" value="CRZ08527.1"/>
    <property type="molecule type" value="Transcribed_RNA"/>
</dbReference>
<evidence type="ECO:0000256" key="1">
    <source>
        <dbReference type="SAM" id="MobiDB-lite"/>
    </source>
</evidence>
<feature type="non-terminal residue" evidence="2">
    <location>
        <position position="1"/>
    </location>
</feature>
<accession>A0A0H5R3U2</accession>
<proteinExistence type="predicted"/>
<name>A0A0H5R3U2_9EUKA</name>
<feature type="non-terminal residue" evidence="2">
    <location>
        <position position="111"/>
    </location>
</feature>
<feature type="region of interest" description="Disordered" evidence="1">
    <location>
        <begin position="30"/>
        <end position="51"/>
    </location>
</feature>
<sequence length="111" mass="12546">RRVNAVVAECAKKMAELTNENQVDMHFIPSHVPDKEKNSSVGHPIQPPKTLNIGWSEEIDEIVKPAIETGNDIEHDPLLSSFKLVQLKKTETQNRDQYIERCDKTSGFAGY</sequence>
<protein>
    <submittedName>
        <fullName evidence="2">Uncharacterized protein</fullName>
    </submittedName>
</protein>
<evidence type="ECO:0000313" key="2">
    <source>
        <dbReference type="EMBL" id="CRZ08527.1"/>
    </source>
</evidence>